<evidence type="ECO:0000313" key="1">
    <source>
        <dbReference type="EMBL" id="MBO1081640.1"/>
    </source>
</evidence>
<accession>A0ABS3KVY9</accession>
<dbReference type="Proteomes" id="UP001518989">
    <property type="component" value="Unassembled WGS sequence"/>
</dbReference>
<dbReference type="Pfam" id="PF04796">
    <property type="entry name" value="RepA_C"/>
    <property type="match status" value="1"/>
</dbReference>
<organism evidence="1 2">
    <name type="scientific">Roseomonas haemaphysalidis</name>
    <dbReference type="NCBI Taxonomy" id="2768162"/>
    <lineage>
        <taxon>Bacteria</taxon>
        <taxon>Pseudomonadati</taxon>
        <taxon>Pseudomonadota</taxon>
        <taxon>Alphaproteobacteria</taxon>
        <taxon>Acetobacterales</taxon>
        <taxon>Roseomonadaceae</taxon>
        <taxon>Roseomonas</taxon>
    </lineage>
</organism>
<gene>
    <name evidence="1" type="ORF">IAI61_21625</name>
</gene>
<name>A0ABS3KVY9_9PROT</name>
<reference evidence="1 2" key="1">
    <citation type="submission" date="2020-09" db="EMBL/GenBank/DDBJ databases">
        <title>Roseomonas.</title>
        <authorList>
            <person name="Zhu W."/>
        </authorList>
    </citation>
    <scope>NUCLEOTIDE SEQUENCE [LARGE SCALE GENOMIC DNA]</scope>
    <source>
        <strain evidence="1 2">573</strain>
    </source>
</reference>
<keyword evidence="2" id="KW-1185">Reference proteome</keyword>
<evidence type="ECO:0000313" key="2">
    <source>
        <dbReference type="Proteomes" id="UP001518989"/>
    </source>
</evidence>
<protein>
    <submittedName>
        <fullName evidence="1">Plasmid replication initiator</fullName>
    </submittedName>
</protein>
<dbReference type="RefSeq" id="WP_207419814.1">
    <property type="nucleotide sequence ID" value="NZ_CP061180.1"/>
</dbReference>
<comment type="caution">
    <text evidence="1">The sequence shown here is derived from an EMBL/GenBank/DDBJ whole genome shotgun (WGS) entry which is preliminary data.</text>
</comment>
<proteinExistence type="predicted"/>
<dbReference type="InterPro" id="IPR006881">
    <property type="entry name" value="RepA_C"/>
</dbReference>
<sequence>MGTVHELLEAKGRKGALEAGIDRSVVEAAAAYLADEDNGLGFAYSGWAQCALPHKRLANDAPWGIISERVKLMVEPGRRQVVSSDGQQSFEFVGVPFGSHARLILLYLQTEALRTGSREVELGGSMRGWLARVGIPAGGMTGKSVRDQAERISRCKLTFDISTGGRASGLVQQTIVDRALFIEGEEGQGSQGRLSLETAKLSEGFFEQLQKHPVPLEEAAIKALSNNAPGLDCYLWLAYRLHALRDDRLVPWTALKAQFGTGFSKLYHFKNKFPGTLALATAVYPGANVEVTDAGVILKPSRPPVAPRQISSGR</sequence>
<dbReference type="EMBL" id="JACTNG010000017">
    <property type="protein sequence ID" value="MBO1081640.1"/>
    <property type="molecule type" value="Genomic_DNA"/>
</dbReference>